<feature type="compositionally biased region" description="Polar residues" evidence="1">
    <location>
        <begin position="71"/>
        <end position="83"/>
    </location>
</feature>
<evidence type="ECO:0000256" key="1">
    <source>
        <dbReference type="SAM" id="MobiDB-lite"/>
    </source>
</evidence>
<feature type="region of interest" description="Disordered" evidence="1">
    <location>
        <begin position="127"/>
        <end position="208"/>
    </location>
</feature>
<protein>
    <submittedName>
        <fullName evidence="2">Uncharacterized protein</fullName>
    </submittedName>
</protein>
<sequence>MFHAHCQLCSCRLTNTRKLLQRPSAALTRAASIHQSMLWGSPGDLGGIQGHIHPTPPPRVQLLQQRASRTSATDTIGGQSRWSLTPWPAHQRHPLSTPDPISMRMHLPAASHLRLCAASMLSCRRTSRPCAHKPPQPQARASCQQQSGSDLSARPASHSLVSCPRPSPDGEHGTQTRIRPSARCTRPRVRPAPGASARTGVGGRKERD</sequence>
<feature type="region of interest" description="Disordered" evidence="1">
    <location>
        <begin position="71"/>
        <end position="99"/>
    </location>
</feature>
<evidence type="ECO:0000313" key="3">
    <source>
        <dbReference type="Proteomes" id="UP000292082"/>
    </source>
</evidence>
<dbReference type="AlphaFoldDB" id="A0A4Q9QFG9"/>
<dbReference type="Proteomes" id="UP000292082">
    <property type="component" value="Unassembled WGS sequence"/>
</dbReference>
<feature type="compositionally biased region" description="Polar residues" evidence="1">
    <location>
        <begin position="139"/>
        <end position="150"/>
    </location>
</feature>
<gene>
    <name evidence="2" type="ORF">BD310DRAFT_912437</name>
</gene>
<dbReference type="EMBL" id="ML145084">
    <property type="protein sequence ID" value="TBU65961.1"/>
    <property type="molecule type" value="Genomic_DNA"/>
</dbReference>
<name>A0A4Q9QFG9_9APHY</name>
<accession>A0A4Q9QFG9</accession>
<reference evidence="2 3" key="1">
    <citation type="submission" date="2019-01" db="EMBL/GenBank/DDBJ databases">
        <title>Draft genome sequences of three monokaryotic isolates of the white-rot basidiomycete fungus Dichomitus squalens.</title>
        <authorList>
            <consortium name="DOE Joint Genome Institute"/>
            <person name="Lopez S.C."/>
            <person name="Andreopoulos B."/>
            <person name="Pangilinan J."/>
            <person name="Lipzen A."/>
            <person name="Riley R."/>
            <person name="Ahrendt S."/>
            <person name="Ng V."/>
            <person name="Barry K."/>
            <person name="Daum C."/>
            <person name="Grigoriev I.V."/>
            <person name="Hilden K.S."/>
            <person name="Makela M.R."/>
            <person name="de Vries R.P."/>
        </authorList>
    </citation>
    <scope>NUCLEOTIDE SEQUENCE [LARGE SCALE GENOMIC DNA]</scope>
    <source>
        <strain evidence="2 3">CBS 464.89</strain>
    </source>
</reference>
<keyword evidence="3" id="KW-1185">Reference proteome</keyword>
<evidence type="ECO:0000313" key="2">
    <source>
        <dbReference type="EMBL" id="TBU65961.1"/>
    </source>
</evidence>
<organism evidence="2 3">
    <name type="scientific">Dichomitus squalens</name>
    <dbReference type="NCBI Taxonomy" id="114155"/>
    <lineage>
        <taxon>Eukaryota</taxon>
        <taxon>Fungi</taxon>
        <taxon>Dikarya</taxon>
        <taxon>Basidiomycota</taxon>
        <taxon>Agaricomycotina</taxon>
        <taxon>Agaricomycetes</taxon>
        <taxon>Polyporales</taxon>
        <taxon>Polyporaceae</taxon>
        <taxon>Dichomitus</taxon>
    </lineage>
</organism>
<proteinExistence type="predicted"/>